<evidence type="ECO:0000256" key="1">
    <source>
        <dbReference type="ARBA" id="ARBA00044755"/>
    </source>
</evidence>
<dbReference type="RefSeq" id="WP_304280053.1">
    <property type="nucleotide sequence ID" value="NZ_QFQZ01000055.1"/>
</dbReference>
<feature type="compositionally biased region" description="Low complexity" evidence="2">
    <location>
        <begin position="1"/>
        <end position="13"/>
    </location>
</feature>
<organism evidence="3 4">
    <name type="scientific">Caulobacter segnis</name>
    <dbReference type="NCBI Taxonomy" id="88688"/>
    <lineage>
        <taxon>Bacteria</taxon>
        <taxon>Pseudomonadati</taxon>
        <taxon>Pseudomonadota</taxon>
        <taxon>Alphaproteobacteria</taxon>
        <taxon>Caulobacterales</taxon>
        <taxon>Caulobacteraceae</taxon>
        <taxon>Caulobacter</taxon>
    </lineage>
</organism>
<protein>
    <submittedName>
        <fullName evidence="3">Cell shape determination protein CcmA</fullName>
    </submittedName>
</protein>
<feature type="region of interest" description="Disordered" evidence="2">
    <location>
        <begin position="1"/>
        <end position="34"/>
    </location>
</feature>
<dbReference type="AlphaFoldDB" id="A0A2W5WX96"/>
<dbReference type="PANTHER" id="PTHR35024:SF4">
    <property type="entry name" value="POLYMER-FORMING CYTOSKELETAL PROTEIN"/>
    <property type="match status" value="1"/>
</dbReference>
<dbReference type="Pfam" id="PF04519">
    <property type="entry name" value="Bactofilin"/>
    <property type="match status" value="1"/>
</dbReference>
<dbReference type="EMBL" id="QFQZ01000055">
    <property type="protein sequence ID" value="PZR32694.1"/>
    <property type="molecule type" value="Genomic_DNA"/>
</dbReference>
<evidence type="ECO:0000256" key="2">
    <source>
        <dbReference type="SAM" id="MobiDB-lite"/>
    </source>
</evidence>
<sequence>MFSKQAKSASKAAGRVEAPASLPSSNSADATRRATPKVASLLSADLTIEGAIEGEGELQLDGILRGDIRVARLSVGETGHVEGAVQAELVEVRGRIVGSITAKQVRLYGTAYVDGDITHEQLSMETGAYFQGRSLKFQRPPAPIQPTPEPEVLAIAAASVEA</sequence>
<reference evidence="3 4" key="1">
    <citation type="submission" date="2017-08" db="EMBL/GenBank/DDBJ databases">
        <title>Infants hospitalized years apart are colonized by the same room-sourced microbial strains.</title>
        <authorList>
            <person name="Brooks B."/>
            <person name="Olm M.R."/>
            <person name="Firek B.A."/>
            <person name="Baker R."/>
            <person name="Thomas B.C."/>
            <person name="Morowitz M.J."/>
            <person name="Banfield J.F."/>
        </authorList>
    </citation>
    <scope>NUCLEOTIDE SEQUENCE [LARGE SCALE GENOMIC DNA]</scope>
    <source>
        <strain evidence="3">S2_003_000_R2_4</strain>
    </source>
</reference>
<evidence type="ECO:0000313" key="4">
    <source>
        <dbReference type="Proteomes" id="UP000249393"/>
    </source>
</evidence>
<dbReference type="Proteomes" id="UP000249393">
    <property type="component" value="Unassembled WGS sequence"/>
</dbReference>
<gene>
    <name evidence="3" type="ORF">DI526_15855</name>
</gene>
<dbReference type="InterPro" id="IPR007607">
    <property type="entry name" value="BacA/B"/>
</dbReference>
<dbReference type="PANTHER" id="PTHR35024">
    <property type="entry name" value="HYPOTHETICAL CYTOSOLIC PROTEIN"/>
    <property type="match status" value="1"/>
</dbReference>
<accession>A0A2W5WX96</accession>
<evidence type="ECO:0000313" key="3">
    <source>
        <dbReference type="EMBL" id="PZR32694.1"/>
    </source>
</evidence>
<comment type="caution">
    <text evidence="3">The sequence shown here is derived from an EMBL/GenBank/DDBJ whole genome shotgun (WGS) entry which is preliminary data.</text>
</comment>
<name>A0A2W5WX96_9CAUL</name>
<comment type="similarity">
    <text evidence="1">Belongs to the bactofilin family.</text>
</comment>
<proteinExistence type="inferred from homology"/>